<dbReference type="EMBL" id="WWTB01000002">
    <property type="protein sequence ID" value="MZJ85040.1"/>
    <property type="molecule type" value="Genomic_DNA"/>
</dbReference>
<name>A0A6L8RGR1_9ACTN</name>
<dbReference type="RefSeq" id="WP_161156706.1">
    <property type="nucleotide sequence ID" value="NZ_WWSY01000019.1"/>
</dbReference>
<gene>
    <name evidence="1" type="ORF">GT635_00955</name>
</gene>
<reference evidence="1 2" key="1">
    <citation type="journal article" date="2019" name="Nat. Med.">
        <title>A library of human gut bacterial isolates paired with longitudinal multiomics data enables mechanistic microbiome research.</title>
        <authorList>
            <person name="Poyet M."/>
            <person name="Groussin M."/>
            <person name="Gibbons S.M."/>
            <person name="Avila-Pacheco J."/>
            <person name="Jiang X."/>
            <person name="Kearney S.M."/>
            <person name="Perrotta A.R."/>
            <person name="Berdy B."/>
            <person name="Zhao S."/>
            <person name="Lieberman T.D."/>
            <person name="Swanson P.K."/>
            <person name="Smith M."/>
            <person name="Roesemann S."/>
            <person name="Alexander J.E."/>
            <person name="Rich S.A."/>
            <person name="Livny J."/>
            <person name="Vlamakis H."/>
            <person name="Clish C."/>
            <person name="Bullock K."/>
            <person name="Deik A."/>
            <person name="Scott J."/>
            <person name="Pierce K.A."/>
            <person name="Xavier R.J."/>
            <person name="Alm E.J."/>
        </authorList>
    </citation>
    <scope>NUCLEOTIDE SEQUENCE [LARGE SCALE GENOMIC DNA]</scope>
    <source>
        <strain evidence="1 2">BIOML-A10</strain>
    </source>
</reference>
<comment type="caution">
    <text evidence="1">The sequence shown here is derived from an EMBL/GenBank/DDBJ whole genome shotgun (WGS) entry which is preliminary data.</text>
</comment>
<accession>A0A6L8RGR1</accession>
<sequence length="275" mass="31482">MSRIWDVDGIEWEDLPTVSDLLCAADTKILAREVALRYGGKPDGRGRGDSERNLKRVRRKVKKLRKIDPEPNDKIILLPKHVINRRDAGRGFGYYDVEPCAFTRGGVQKSGEGACAEVYPWELFLLNEEPASVILGYRVWLGGEWDLCERYRFLAVVCAGVLHRIREQKELRKCLEEDDAACDMDEDEAIEGVRNDVLYPEEVISAKIGGYWDTSLGLDLPWKDEHFETCVRIDRAIDDLFTEETKRNAEVLGRKLERGYEKRGEAPSCIPFTDE</sequence>
<proteinExistence type="predicted"/>
<organism evidence="1 2">
    <name type="scientific">Collinsella aerofaciens</name>
    <dbReference type="NCBI Taxonomy" id="74426"/>
    <lineage>
        <taxon>Bacteria</taxon>
        <taxon>Bacillati</taxon>
        <taxon>Actinomycetota</taxon>
        <taxon>Coriobacteriia</taxon>
        <taxon>Coriobacteriales</taxon>
        <taxon>Coriobacteriaceae</taxon>
        <taxon>Collinsella</taxon>
    </lineage>
</organism>
<evidence type="ECO:0000313" key="2">
    <source>
        <dbReference type="Proteomes" id="UP000481598"/>
    </source>
</evidence>
<protein>
    <submittedName>
        <fullName evidence="1">Uncharacterized protein</fullName>
    </submittedName>
</protein>
<dbReference type="AlphaFoldDB" id="A0A6L8RGR1"/>
<dbReference type="Proteomes" id="UP000481598">
    <property type="component" value="Unassembled WGS sequence"/>
</dbReference>
<evidence type="ECO:0000313" key="1">
    <source>
        <dbReference type="EMBL" id="MZJ85040.1"/>
    </source>
</evidence>